<dbReference type="EMBL" id="BPLF01000008">
    <property type="protein sequence ID" value="GIX66469.1"/>
    <property type="molecule type" value="Genomic_DNA"/>
</dbReference>
<comment type="catalytic activity">
    <reaction evidence="7">
        <text>RNA(n) + a ribonucleoside 5'-triphosphate = RNA(n+1) + diphosphate</text>
        <dbReference type="Rhea" id="RHEA:21248"/>
        <dbReference type="Rhea" id="RHEA-COMP:14527"/>
        <dbReference type="Rhea" id="RHEA-COMP:17342"/>
        <dbReference type="ChEBI" id="CHEBI:33019"/>
        <dbReference type="ChEBI" id="CHEBI:61557"/>
        <dbReference type="ChEBI" id="CHEBI:140395"/>
        <dbReference type="EC" id="2.7.7.6"/>
    </reaction>
</comment>
<keyword evidence="4" id="KW-0808">Transferase</keyword>
<evidence type="ECO:0000256" key="6">
    <source>
        <dbReference type="ARBA" id="ARBA00023163"/>
    </source>
</evidence>
<evidence type="ECO:0000259" key="8">
    <source>
        <dbReference type="Pfam" id="PF04998"/>
    </source>
</evidence>
<name>A0AAV4M371_BABCB</name>
<dbReference type="InterPro" id="IPR007081">
    <property type="entry name" value="RNA_pol_Rpb1_5"/>
</dbReference>
<evidence type="ECO:0000313" key="10">
    <source>
        <dbReference type="Proteomes" id="UP001497744"/>
    </source>
</evidence>
<evidence type="ECO:0000313" key="9">
    <source>
        <dbReference type="EMBL" id="GIX66469.1"/>
    </source>
</evidence>
<dbReference type="SUPFAM" id="SSF64484">
    <property type="entry name" value="beta and beta-prime subunits of DNA dependent RNA-polymerase"/>
    <property type="match status" value="1"/>
</dbReference>
<dbReference type="Pfam" id="PF04998">
    <property type="entry name" value="RNA_pol_Rpb1_5"/>
    <property type="match status" value="1"/>
</dbReference>
<keyword evidence="6" id="KW-0804">Transcription</keyword>
<dbReference type="AlphaFoldDB" id="A0AAV4M371"/>
<feature type="domain" description="RNA polymerase Rpb1" evidence="8">
    <location>
        <begin position="121"/>
        <end position="244"/>
    </location>
</feature>
<dbReference type="Proteomes" id="UP001497744">
    <property type="component" value="Unassembled WGS sequence"/>
</dbReference>
<comment type="caution">
    <text evidence="9">The sequence shown here is derived from an EMBL/GenBank/DDBJ whole genome shotgun (WGS) entry which is preliminary data.</text>
</comment>
<dbReference type="GO" id="GO:0000428">
    <property type="term" value="C:DNA-directed RNA polymerase complex"/>
    <property type="evidence" value="ECO:0007669"/>
    <property type="project" value="UniProtKB-KW"/>
</dbReference>
<comment type="function">
    <text evidence="1">DNA-dependent RNA polymerase catalyzes the transcription of DNA into RNA using the four ribonucleoside triphosphates as substrates.</text>
</comment>
<dbReference type="InterPro" id="IPR045867">
    <property type="entry name" value="DNA-dir_RpoC_beta_prime"/>
</dbReference>
<evidence type="ECO:0000256" key="7">
    <source>
        <dbReference type="ARBA" id="ARBA00048552"/>
    </source>
</evidence>
<geneLocation type="apicoplast" evidence="9"/>
<dbReference type="GO" id="GO:0003677">
    <property type="term" value="F:DNA binding"/>
    <property type="evidence" value="ECO:0007669"/>
    <property type="project" value="InterPro"/>
</dbReference>
<evidence type="ECO:0000256" key="5">
    <source>
        <dbReference type="ARBA" id="ARBA00022695"/>
    </source>
</evidence>
<proteinExistence type="predicted"/>
<organism evidence="9 10">
    <name type="scientific">Babesia caballi</name>
    <dbReference type="NCBI Taxonomy" id="5871"/>
    <lineage>
        <taxon>Eukaryota</taxon>
        <taxon>Sar</taxon>
        <taxon>Alveolata</taxon>
        <taxon>Apicomplexa</taxon>
        <taxon>Aconoidasida</taxon>
        <taxon>Piroplasmida</taxon>
        <taxon>Babesiidae</taxon>
        <taxon>Babesia</taxon>
    </lineage>
</organism>
<dbReference type="Gene3D" id="6.10.250.2940">
    <property type="match status" value="1"/>
</dbReference>
<dbReference type="PANTHER" id="PTHR19376">
    <property type="entry name" value="DNA-DIRECTED RNA POLYMERASE"/>
    <property type="match status" value="1"/>
</dbReference>
<accession>A0AAV4M371</accession>
<protein>
    <recommendedName>
        <fullName evidence="2">DNA-directed RNA polymerase</fullName>
        <ecNumber evidence="2">2.7.7.6</ecNumber>
    </recommendedName>
</protein>
<keyword evidence="9" id="KW-0933">Apicoplast</keyword>
<keyword evidence="3" id="KW-0240">DNA-directed RNA polymerase</keyword>
<evidence type="ECO:0000256" key="4">
    <source>
        <dbReference type="ARBA" id="ARBA00022679"/>
    </source>
</evidence>
<keyword evidence="9" id="KW-0934">Plastid</keyword>
<keyword evidence="5" id="KW-0548">Nucleotidyltransferase</keyword>
<dbReference type="PANTHER" id="PTHR19376:SF54">
    <property type="entry name" value="DNA-DIRECTED RNA POLYMERASE SUBUNIT BETA"/>
    <property type="match status" value="1"/>
</dbReference>
<evidence type="ECO:0000256" key="3">
    <source>
        <dbReference type="ARBA" id="ARBA00022478"/>
    </source>
</evidence>
<evidence type="ECO:0000256" key="2">
    <source>
        <dbReference type="ARBA" id="ARBA00012418"/>
    </source>
</evidence>
<dbReference type="GO" id="GO:0006351">
    <property type="term" value="P:DNA-templated transcription"/>
    <property type="evidence" value="ECO:0007669"/>
    <property type="project" value="InterPro"/>
</dbReference>
<keyword evidence="10" id="KW-1185">Reference proteome</keyword>
<dbReference type="EC" id="2.7.7.6" evidence="2"/>
<reference evidence="9 10" key="1">
    <citation type="submission" date="2021-06" db="EMBL/GenBank/DDBJ databases">
        <title>Genome sequence of Babesia caballi.</title>
        <authorList>
            <person name="Yamagishi J."/>
            <person name="Kidaka T."/>
            <person name="Ochi A."/>
        </authorList>
    </citation>
    <scope>NUCLEOTIDE SEQUENCE [LARGE SCALE GENOMIC DNA]</scope>
    <source>
        <strain evidence="9">USDA-D6B2</strain>
    </source>
</reference>
<gene>
    <name evidence="9" type="ORF">BcabD6B2_59060</name>
</gene>
<evidence type="ECO:0000256" key="1">
    <source>
        <dbReference type="ARBA" id="ARBA00004026"/>
    </source>
</evidence>
<sequence length="345" mass="39847">MYNNKNFKFISLTNISYIEKYLKEIVNLCFEYSSIFPVSYDLNSFKTIPLYNTNTKLYNISNVFYLLNLYLEKDCFFSSLFFMVNLGAKLKPNQLFQITNIKGVSSLTESETFLLSNLYYGLNLKDIIYSSFSSRSSIIDSSLNTSESGYLTRKLVESLRDLSIKCNICFTKYTYKNTYKNIYINIPFLCSNNKSVCLKCMSVDYDKINISGYSKGVVSGQALGEPSTQMLLRTFHLGDKIAFNNLFLRDRYINKNNKQLKYSGNCYSILSNLKTKNIGKYLNIVLFKYNTLSIYSSSSNIFSYLSLVKILNNLWGSIHIFKNYSNSVKIINNIKINNNIIYSIL</sequence>
<dbReference type="GO" id="GO:0003899">
    <property type="term" value="F:DNA-directed RNA polymerase activity"/>
    <property type="evidence" value="ECO:0007669"/>
    <property type="project" value="UniProtKB-EC"/>
</dbReference>